<comment type="caution">
    <text evidence="1">The sequence shown here is derived from an EMBL/GenBank/DDBJ whole genome shotgun (WGS) entry which is preliminary data.</text>
</comment>
<proteinExistence type="predicted"/>
<evidence type="ECO:0000313" key="1">
    <source>
        <dbReference type="EMBL" id="MCM3736851.1"/>
    </source>
</evidence>
<protein>
    <submittedName>
        <fullName evidence="1">Thioredoxin family protein</fullName>
    </submittedName>
</protein>
<accession>A0ACC6A8P1</accession>
<sequence length="79" mass="9071">MKKVDVYTQPNCPPCQIIKEFLKHNHVAFTEYDVKKDTAALNRLINNYDSYSTPTVVVDEEVVAGFQIEKLQQLLGLEE</sequence>
<evidence type="ECO:0000313" key="2">
    <source>
        <dbReference type="Proteomes" id="UP001202289"/>
    </source>
</evidence>
<dbReference type="Proteomes" id="UP001202289">
    <property type="component" value="Unassembled WGS sequence"/>
</dbReference>
<reference evidence="1" key="1">
    <citation type="submission" date="2022-05" db="EMBL/GenBank/DDBJ databases">
        <title>Comparative Genomics of Spacecraft Associated Microbes.</title>
        <authorList>
            <person name="Tran M.T."/>
            <person name="Wright A."/>
            <person name="Seuylemezian A."/>
            <person name="Eisen J."/>
            <person name="Coil D."/>
        </authorList>
    </citation>
    <scope>NUCLEOTIDE SEQUENCE</scope>
    <source>
        <strain evidence="1">FAIRING 10M-2.2</strain>
    </source>
</reference>
<name>A0ACC6A8P1_9BACI</name>
<gene>
    <name evidence="1" type="ORF">M3215_13745</name>
</gene>
<organism evidence="1 2">
    <name type="scientific">Bacillus cytotoxicus</name>
    <dbReference type="NCBI Taxonomy" id="580165"/>
    <lineage>
        <taxon>Bacteria</taxon>
        <taxon>Bacillati</taxon>
        <taxon>Bacillota</taxon>
        <taxon>Bacilli</taxon>
        <taxon>Bacillales</taxon>
        <taxon>Bacillaceae</taxon>
        <taxon>Bacillus</taxon>
        <taxon>Bacillus cereus group</taxon>
    </lineage>
</organism>
<dbReference type="EMBL" id="JAMBOP010000016">
    <property type="protein sequence ID" value="MCM3736851.1"/>
    <property type="molecule type" value="Genomic_DNA"/>
</dbReference>
<keyword evidence="2" id="KW-1185">Reference proteome</keyword>